<protein>
    <submittedName>
        <fullName evidence="1">Uncharacterized protein</fullName>
    </submittedName>
</protein>
<gene>
    <name evidence="1" type="ORF">HDF14_001171</name>
</gene>
<name>A0A9X0QBX9_9BACT</name>
<proteinExistence type="predicted"/>
<dbReference type="EMBL" id="JACHEB010000002">
    <property type="protein sequence ID" value="MBB5327566.1"/>
    <property type="molecule type" value="Genomic_DNA"/>
</dbReference>
<evidence type="ECO:0000313" key="1">
    <source>
        <dbReference type="EMBL" id="MBB5327566.1"/>
    </source>
</evidence>
<dbReference type="Proteomes" id="UP000535182">
    <property type="component" value="Unassembled WGS sequence"/>
</dbReference>
<comment type="caution">
    <text evidence="1">The sequence shown here is derived from an EMBL/GenBank/DDBJ whole genome shotgun (WGS) entry which is preliminary data.</text>
</comment>
<reference evidence="1 2" key="1">
    <citation type="submission" date="2020-08" db="EMBL/GenBank/DDBJ databases">
        <title>Genomic Encyclopedia of Type Strains, Phase IV (KMG-V): Genome sequencing to study the core and pangenomes of soil and plant-associated prokaryotes.</title>
        <authorList>
            <person name="Whitman W."/>
        </authorList>
    </citation>
    <scope>NUCLEOTIDE SEQUENCE [LARGE SCALE GENOMIC DNA]</scope>
    <source>
        <strain evidence="1 2">X5P2</strain>
    </source>
</reference>
<keyword evidence="2" id="KW-1185">Reference proteome</keyword>
<accession>A0A9X0QBX9</accession>
<sequence>MFRMSGANFRLLNLFMLVRPCGIWMRHVFIPLFVFHRLDAEVVVQAHPLRNPLRLSWQSYEGATCLMNGDRVAFVLTFNLLRLGRTKTCVTPLLHFFWFFLDWAIQP</sequence>
<evidence type="ECO:0000313" key="2">
    <source>
        <dbReference type="Proteomes" id="UP000535182"/>
    </source>
</evidence>
<organism evidence="1 2">
    <name type="scientific">Tunturiibacter gelidiferens</name>
    <dbReference type="NCBI Taxonomy" id="3069689"/>
    <lineage>
        <taxon>Bacteria</taxon>
        <taxon>Pseudomonadati</taxon>
        <taxon>Acidobacteriota</taxon>
        <taxon>Terriglobia</taxon>
        <taxon>Terriglobales</taxon>
        <taxon>Acidobacteriaceae</taxon>
        <taxon>Tunturiibacter</taxon>
    </lineage>
</organism>
<dbReference type="AlphaFoldDB" id="A0A9X0QBX9"/>